<feature type="transmembrane region" description="Helical" evidence="1">
    <location>
        <begin position="215"/>
        <end position="233"/>
    </location>
</feature>
<sequence length="814" mass="93703">MGKKKVKINSNTEQIEIYPSFNPKYEEKLYLAIIFLIPLIYFFKALSPSNILFGSDWMTAGYALRDFIHYSVTHYHQFPLWNPYVFGGMPVIDAFYGDLFYLTTLFRLFIPTHVVWSYSIILHVMLAGFSTYYLLKEMGLSKKSSLIGAIIYMTGGSIISQVYPGHDGKIYTSAYIPLMILMTLKGIRTERITYFLLFSLFLAFSLLGGHPQITYMFSLIYFVTVVVYLINLFSKDKRKATKQFILFAITALIFGGLIACQYLPVFSYIKYAVRGTERGYAYSTSWSLPTSELTSLIVPQFSGILNNYWGENFFKLDSQYLGIFPIFTLIPLFYYRKKWDKYVKYFFGIAILGILLALGGHTPFYRLVYLIPGVAKFRAPSMFFIFAHFSLSILAAYVLQYIIDDDNKGKFLNFLYKTLGAITAIFLIVLIAQNGLYSSLYNHFKNVYSSLMPQQQLIQKLNNFKNNYPSFISGMVFNFIILAIMIGILIGFEKWKKGFYYLFFALVFLLFLDTYKINKNYVSVEPFSQFNTKSSVTEYLIQQKGVFRVLPLFWQHSGDDYLMQYHLESAGGAGSNQLKSYQKLIGAEHTVMFNPMNLMDNNIAALINARYIISPNLPPDDELKRYPPQTRVLINRLKLFTEKDSMKPRVASFQRFSIFYNKRALNRFSIINKVIKADDNTALSLLKSPDFSLVDSAVVSSNINIRNNGKGSVTVEKYTPNRIILNVNTDSTALLLALNNYYPAWKAKIDGKKSEVIKADFSFQGIVIPAGNHKVELYFSSIYEKIGLWISLLTLIFLFATIILDVFWIKFKRR</sequence>
<dbReference type="Pfam" id="PF09586">
    <property type="entry name" value="YfhO"/>
    <property type="match status" value="1"/>
</dbReference>
<feature type="transmembrane region" description="Helical" evidence="1">
    <location>
        <begin position="192"/>
        <end position="209"/>
    </location>
</feature>
<feature type="transmembrane region" description="Helical" evidence="1">
    <location>
        <begin position="414"/>
        <end position="432"/>
    </location>
</feature>
<feature type="transmembrane region" description="Helical" evidence="1">
    <location>
        <begin position="471"/>
        <end position="492"/>
    </location>
</feature>
<reference evidence="2 3" key="1">
    <citation type="submission" date="2018-06" db="EMBL/GenBank/DDBJ databases">
        <title>Extensive metabolic versatility and redundancy in microbially diverse, dynamic hydrothermal sediments.</title>
        <authorList>
            <person name="Dombrowski N."/>
            <person name="Teske A."/>
            <person name="Baker B.J."/>
        </authorList>
    </citation>
    <scope>NUCLEOTIDE SEQUENCE [LARGE SCALE GENOMIC DNA]</scope>
    <source>
        <strain evidence="2">B35_G9</strain>
    </source>
</reference>
<comment type="caution">
    <text evidence="2">The sequence shown here is derived from an EMBL/GenBank/DDBJ whole genome shotgun (WGS) entry which is preliminary data.</text>
</comment>
<evidence type="ECO:0000313" key="2">
    <source>
        <dbReference type="EMBL" id="RKX68221.1"/>
    </source>
</evidence>
<evidence type="ECO:0008006" key="4">
    <source>
        <dbReference type="Google" id="ProtNLM"/>
    </source>
</evidence>
<name>A0A660SE03_UNCT6</name>
<accession>A0A660SE03</accession>
<feature type="transmembrane region" description="Helical" evidence="1">
    <location>
        <begin position="499"/>
        <end position="517"/>
    </location>
</feature>
<evidence type="ECO:0000313" key="3">
    <source>
        <dbReference type="Proteomes" id="UP000282321"/>
    </source>
</evidence>
<feature type="transmembrane region" description="Helical" evidence="1">
    <location>
        <begin position="381"/>
        <end position="402"/>
    </location>
</feature>
<organism evidence="2 3">
    <name type="scientific">candidate division TA06 bacterium</name>
    <dbReference type="NCBI Taxonomy" id="2250710"/>
    <lineage>
        <taxon>Bacteria</taxon>
        <taxon>Bacteria division TA06</taxon>
    </lineage>
</organism>
<keyword evidence="1" id="KW-0472">Membrane</keyword>
<keyword evidence="1" id="KW-1133">Transmembrane helix</keyword>
<proteinExistence type="predicted"/>
<feature type="transmembrane region" description="Helical" evidence="1">
    <location>
        <begin position="786"/>
        <end position="809"/>
    </location>
</feature>
<protein>
    <recommendedName>
        <fullName evidence="4">YfhO family protein</fullName>
    </recommendedName>
</protein>
<feature type="transmembrane region" description="Helical" evidence="1">
    <location>
        <begin position="146"/>
        <end position="164"/>
    </location>
</feature>
<dbReference type="PANTHER" id="PTHR38454">
    <property type="entry name" value="INTEGRAL MEMBRANE PROTEIN-RELATED"/>
    <property type="match status" value="1"/>
</dbReference>
<feature type="transmembrane region" description="Helical" evidence="1">
    <location>
        <begin position="115"/>
        <end position="134"/>
    </location>
</feature>
<feature type="transmembrane region" description="Helical" evidence="1">
    <location>
        <begin position="245"/>
        <end position="269"/>
    </location>
</feature>
<feature type="transmembrane region" description="Helical" evidence="1">
    <location>
        <begin position="342"/>
        <end position="361"/>
    </location>
</feature>
<evidence type="ECO:0000256" key="1">
    <source>
        <dbReference type="SAM" id="Phobius"/>
    </source>
</evidence>
<dbReference type="Proteomes" id="UP000282321">
    <property type="component" value="Unassembled WGS sequence"/>
</dbReference>
<feature type="transmembrane region" description="Helical" evidence="1">
    <location>
        <begin position="318"/>
        <end position="335"/>
    </location>
</feature>
<dbReference type="EMBL" id="QNBC01000001">
    <property type="protein sequence ID" value="RKX68221.1"/>
    <property type="molecule type" value="Genomic_DNA"/>
</dbReference>
<feature type="transmembrane region" description="Helical" evidence="1">
    <location>
        <begin position="29"/>
        <end position="47"/>
    </location>
</feature>
<dbReference type="PANTHER" id="PTHR38454:SF1">
    <property type="entry name" value="INTEGRAL MEMBRANE PROTEIN"/>
    <property type="match status" value="1"/>
</dbReference>
<gene>
    <name evidence="2" type="ORF">DRP44_00175</name>
</gene>
<dbReference type="InterPro" id="IPR018580">
    <property type="entry name" value="Uncharacterised_YfhO"/>
</dbReference>
<dbReference type="AlphaFoldDB" id="A0A660SE03"/>
<keyword evidence="1" id="KW-0812">Transmembrane</keyword>